<reference evidence="1" key="1">
    <citation type="journal article" date="2020" name="Stud. Mycol.">
        <title>101 Dothideomycetes genomes: a test case for predicting lifestyles and emergence of pathogens.</title>
        <authorList>
            <person name="Haridas S."/>
            <person name="Albert R."/>
            <person name="Binder M."/>
            <person name="Bloem J."/>
            <person name="Labutti K."/>
            <person name="Salamov A."/>
            <person name="Andreopoulos B."/>
            <person name="Baker S."/>
            <person name="Barry K."/>
            <person name="Bills G."/>
            <person name="Bluhm B."/>
            <person name="Cannon C."/>
            <person name="Castanera R."/>
            <person name="Culley D."/>
            <person name="Daum C."/>
            <person name="Ezra D."/>
            <person name="Gonzalez J."/>
            <person name="Henrissat B."/>
            <person name="Kuo A."/>
            <person name="Liang C."/>
            <person name="Lipzen A."/>
            <person name="Lutzoni F."/>
            <person name="Magnuson J."/>
            <person name="Mondo S."/>
            <person name="Nolan M."/>
            <person name="Ohm R."/>
            <person name="Pangilinan J."/>
            <person name="Park H.-J."/>
            <person name="Ramirez L."/>
            <person name="Alfaro M."/>
            <person name="Sun H."/>
            <person name="Tritt A."/>
            <person name="Yoshinaga Y."/>
            <person name="Zwiers L.-H."/>
            <person name="Turgeon B."/>
            <person name="Goodwin S."/>
            <person name="Spatafora J."/>
            <person name="Crous P."/>
            <person name="Grigoriev I."/>
        </authorList>
    </citation>
    <scope>NUCLEOTIDE SEQUENCE</scope>
    <source>
        <strain evidence="1">CBS 116435</strain>
    </source>
</reference>
<dbReference type="EMBL" id="MU003768">
    <property type="protein sequence ID" value="KAF2725184.1"/>
    <property type="molecule type" value="Genomic_DNA"/>
</dbReference>
<protein>
    <submittedName>
        <fullName evidence="1">Uncharacterized protein</fullName>
    </submittedName>
</protein>
<organism evidence="1 2">
    <name type="scientific">Polychaeton citri CBS 116435</name>
    <dbReference type="NCBI Taxonomy" id="1314669"/>
    <lineage>
        <taxon>Eukaryota</taxon>
        <taxon>Fungi</taxon>
        <taxon>Dikarya</taxon>
        <taxon>Ascomycota</taxon>
        <taxon>Pezizomycotina</taxon>
        <taxon>Dothideomycetes</taxon>
        <taxon>Dothideomycetidae</taxon>
        <taxon>Capnodiales</taxon>
        <taxon>Capnodiaceae</taxon>
        <taxon>Polychaeton</taxon>
    </lineage>
</organism>
<name>A0A9P4QEY1_9PEZI</name>
<comment type="caution">
    <text evidence="1">The sequence shown here is derived from an EMBL/GenBank/DDBJ whole genome shotgun (WGS) entry which is preliminary data.</text>
</comment>
<evidence type="ECO:0000313" key="1">
    <source>
        <dbReference type="EMBL" id="KAF2725184.1"/>
    </source>
</evidence>
<dbReference type="Proteomes" id="UP000799441">
    <property type="component" value="Unassembled WGS sequence"/>
</dbReference>
<dbReference type="AlphaFoldDB" id="A0A9P4QEY1"/>
<sequence length="150" mass="17144">MVNWRISKCVTLQRRLMARSWITIGRDAKGIRNLNLSLSMSHAPPQYRMLIRGALLLYWTTISAGPGLQRLNCTGLFYTYAIFFAYRRTVFVDLLRDLVSKYSNDASELKLLPCLPGHVRSDEPELAYTCSHGCTLHMVNVVRFLLMVSS</sequence>
<gene>
    <name evidence="1" type="ORF">K431DRAFT_98738</name>
</gene>
<evidence type="ECO:0000313" key="2">
    <source>
        <dbReference type="Proteomes" id="UP000799441"/>
    </source>
</evidence>
<accession>A0A9P4QEY1</accession>
<keyword evidence="2" id="KW-1185">Reference proteome</keyword>
<proteinExistence type="predicted"/>